<sequence length="111" mass="11923">MLLGEEVPATTASEEYVAALKGEFHATLARALDKTSAEKAEVAELKEAVRWLEAAARCWEVEKAELQQELAIAAAASQTPNSTLVQLLCREALQRARGGRLCSARGLRAAS</sequence>
<dbReference type="Proteomes" id="UP000604046">
    <property type="component" value="Unassembled WGS sequence"/>
</dbReference>
<accession>A0A812UWG7</accession>
<evidence type="ECO:0000256" key="1">
    <source>
        <dbReference type="SAM" id="Coils"/>
    </source>
</evidence>
<name>A0A812UWG7_9DINO</name>
<protein>
    <submittedName>
        <fullName evidence="2">Uncharacterized protein</fullName>
    </submittedName>
</protein>
<proteinExistence type="predicted"/>
<evidence type="ECO:0000313" key="3">
    <source>
        <dbReference type="Proteomes" id="UP000604046"/>
    </source>
</evidence>
<dbReference type="EMBL" id="CAJNDS010002761">
    <property type="protein sequence ID" value="CAE7587996.1"/>
    <property type="molecule type" value="Genomic_DNA"/>
</dbReference>
<reference evidence="2" key="1">
    <citation type="submission" date="2021-02" db="EMBL/GenBank/DDBJ databases">
        <authorList>
            <person name="Dougan E. K."/>
            <person name="Rhodes N."/>
            <person name="Thang M."/>
            <person name="Chan C."/>
        </authorList>
    </citation>
    <scope>NUCLEOTIDE SEQUENCE</scope>
</reference>
<dbReference type="AlphaFoldDB" id="A0A812UWG7"/>
<gene>
    <name evidence="2" type="ORF">SNAT2548_LOCUS33507</name>
</gene>
<keyword evidence="3" id="KW-1185">Reference proteome</keyword>
<evidence type="ECO:0000313" key="2">
    <source>
        <dbReference type="EMBL" id="CAE7587996.1"/>
    </source>
</evidence>
<organism evidence="2 3">
    <name type="scientific">Symbiodinium natans</name>
    <dbReference type="NCBI Taxonomy" id="878477"/>
    <lineage>
        <taxon>Eukaryota</taxon>
        <taxon>Sar</taxon>
        <taxon>Alveolata</taxon>
        <taxon>Dinophyceae</taxon>
        <taxon>Suessiales</taxon>
        <taxon>Symbiodiniaceae</taxon>
        <taxon>Symbiodinium</taxon>
    </lineage>
</organism>
<feature type="coiled-coil region" evidence="1">
    <location>
        <begin position="28"/>
        <end position="69"/>
    </location>
</feature>
<comment type="caution">
    <text evidence="2">The sequence shown here is derived from an EMBL/GenBank/DDBJ whole genome shotgun (WGS) entry which is preliminary data.</text>
</comment>
<keyword evidence="1" id="KW-0175">Coiled coil</keyword>